<reference evidence="2 3" key="1">
    <citation type="submission" date="2020-02" db="EMBL/GenBank/DDBJ databases">
        <authorList>
            <person name="Subbiah M."/>
            <person name="Call D."/>
        </authorList>
    </citation>
    <scope>NUCLEOTIDE SEQUENCE [LARGE SCALE GENOMIC DNA]</scope>
    <source>
        <strain evidence="2 3">8375wC2</strain>
    </source>
</reference>
<evidence type="ECO:0000313" key="3">
    <source>
        <dbReference type="Proteomes" id="UP000469708"/>
    </source>
</evidence>
<accession>A0A8T6Q2K8</accession>
<dbReference type="EMBL" id="JAAGYI010000735">
    <property type="protein sequence ID" value="NEM89692.1"/>
    <property type="molecule type" value="Genomic_DNA"/>
</dbReference>
<feature type="non-terminal residue" evidence="2">
    <location>
        <position position="1"/>
    </location>
</feature>
<name>A0A8T6Q2K8_ECOLX</name>
<comment type="caution">
    <text evidence="2">The sequence shown here is derived from an EMBL/GenBank/DDBJ whole genome shotgun (WGS) entry which is preliminary data.</text>
</comment>
<organism evidence="2 3">
    <name type="scientific">Escherichia coli</name>
    <dbReference type="NCBI Taxonomy" id="562"/>
    <lineage>
        <taxon>Bacteria</taxon>
        <taxon>Pseudomonadati</taxon>
        <taxon>Pseudomonadota</taxon>
        <taxon>Gammaproteobacteria</taxon>
        <taxon>Enterobacterales</taxon>
        <taxon>Enterobacteriaceae</taxon>
        <taxon>Escherichia</taxon>
    </lineage>
</organism>
<gene>
    <name evidence="2" type="ORF">G3V95_30630</name>
</gene>
<dbReference type="Gene3D" id="3.40.50.880">
    <property type="match status" value="1"/>
</dbReference>
<dbReference type="Proteomes" id="UP000469708">
    <property type="component" value="Unassembled WGS sequence"/>
</dbReference>
<dbReference type="Pfam" id="PF18011">
    <property type="entry name" value="Catalase_C"/>
    <property type="match status" value="1"/>
</dbReference>
<proteinExistence type="predicted"/>
<sequence length="71" mass="7906">YYLMEAYKHLKPIALAGDARKFKATIKVADQGEEGIVEADSADGSFMDELLTLMAAHRVWSRIPKIDKIPA</sequence>
<dbReference type="InterPro" id="IPR029062">
    <property type="entry name" value="Class_I_gatase-like"/>
</dbReference>
<evidence type="ECO:0000259" key="1">
    <source>
        <dbReference type="Pfam" id="PF18011"/>
    </source>
</evidence>
<evidence type="ECO:0000313" key="2">
    <source>
        <dbReference type="EMBL" id="NEM89692.1"/>
    </source>
</evidence>
<dbReference type="InterPro" id="IPR041399">
    <property type="entry name" value="Catalase_large_C"/>
</dbReference>
<dbReference type="AlphaFoldDB" id="A0A8T6Q2K8"/>
<feature type="domain" description="Large catalase C-terminal" evidence="1">
    <location>
        <begin position="3"/>
        <end position="64"/>
    </location>
</feature>
<protein>
    <submittedName>
        <fullName evidence="2">Catalase</fullName>
    </submittedName>
</protein>